<reference evidence="16" key="1">
    <citation type="submission" date="2022-09" db="EMBL/GenBank/DDBJ databases">
        <title>Haloadaptaus new haloarchaeum isolated from saline soil.</title>
        <authorList>
            <person name="Duran-Viseras A."/>
            <person name="Sanchez-Porro C."/>
            <person name="Ventosa A."/>
        </authorList>
    </citation>
    <scope>NUCLEOTIDE SEQUENCE</scope>
    <source>
        <strain evidence="16">F3-133</strain>
    </source>
</reference>
<dbReference type="GO" id="GO:0005525">
    <property type="term" value="F:GTP binding"/>
    <property type="evidence" value="ECO:0007669"/>
    <property type="project" value="UniProtKB-KW"/>
</dbReference>
<comment type="function">
    <text evidence="9">Essential for tRNA splicing and maturation. Acts by directly joining spliced tRNA halves to mature-sized tRNAs. Joins RNA with 2',3'-cyclic-phosphate or 3'-phosphate ends to RNA with 5'-hydroxy ends.</text>
</comment>
<evidence type="ECO:0000256" key="8">
    <source>
        <dbReference type="ARBA" id="ARBA00033766"/>
    </source>
</evidence>
<keyword evidence="17" id="KW-1185">Reference proteome</keyword>
<dbReference type="PANTHER" id="PTHR11118">
    <property type="entry name" value="RNA-SPLICING LIGASE RTCB HOMOLOG"/>
    <property type="match status" value="1"/>
</dbReference>
<protein>
    <recommendedName>
        <fullName evidence="8 15">tRNA-splicing ligase RtcB</fullName>
        <ecNumber evidence="15">6.5.1.-</ecNumber>
    </recommendedName>
</protein>
<feature type="binding site" evidence="14">
    <location>
        <position position="233"/>
    </location>
    <ligand>
        <name>Mn(2+)</name>
        <dbReference type="ChEBI" id="CHEBI:29035"/>
        <label>2</label>
    </ligand>
</feature>
<feature type="binding site" evidence="13">
    <location>
        <position position="379"/>
    </location>
    <ligand>
        <name>GMP</name>
        <dbReference type="ChEBI" id="CHEBI:58115"/>
    </ligand>
</feature>
<feature type="binding site" evidence="14">
    <location>
        <position position="95"/>
    </location>
    <ligand>
        <name>Mn(2+)</name>
        <dbReference type="ChEBI" id="CHEBI:29035"/>
        <label>1</label>
    </ligand>
</feature>
<evidence type="ECO:0000313" key="17">
    <source>
        <dbReference type="Proteomes" id="UP001149411"/>
    </source>
</evidence>
<feature type="binding site" evidence="13">
    <location>
        <position position="474"/>
    </location>
    <ligand>
        <name>GMP</name>
        <dbReference type="ChEBI" id="CHEBI:58115"/>
    </ligand>
</feature>
<evidence type="ECO:0000256" key="3">
    <source>
        <dbReference type="ARBA" id="ARBA00022598"/>
    </source>
</evidence>
<dbReference type="EMBL" id="RKLV01000013">
    <property type="protein sequence ID" value="MCX2819872.1"/>
    <property type="molecule type" value="Genomic_DNA"/>
</dbReference>
<dbReference type="Gene3D" id="3.90.1860.10">
    <property type="entry name" value="tRNA-splicing ligase RtcB"/>
    <property type="match status" value="1"/>
</dbReference>
<accession>A0A9Q4C699</accession>
<evidence type="ECO:0000313" key="16">
    <source>
        <dbReference type="EMBL" id="MCX2819872.1"/>
    </source>
</evidence>
<evidence type="ECO:0000256" key="10">
    <source>
        <dbReference type="ARBA" id="ARBA00047746"/>
    </source>
</evidence>
<dbReference type="EC" id="6.5.1.-" evidence="15"/>
<comment type="catalytic activity">
    <reaction evidence="10">
        <text>a 3'-end 3'-phospho-ribonucleotide-RNA + a 5'-end dephospho-ribonucleoside-RNA + GTP = a ribonucleotidyl-ribonucleotide-RNA + GMP + diphosphate</text>
        <dbReference type="Rhea" id="RHEA:68076"/>
        <dbReference type="Rhea" id="RHEA-COMP:10463"/>
        <dbReference type="Rhea" id="RHEA-COMP:13936"/>
        <dbReference type="Rhea" id="RHEA-COMP:17355"/>
        <dbReference type="ChEBI" id="CHEBI:33019"/>
        <dbReference type="ChEBI" id="CHEBI:37565"/>
        <dbReference type="ChEBI" id="CHEBI:58115"/>
        <dbReference type="ChEBI" id="CHEBI:83062"/>
        <dbReference type="ChEBI" id="CHEBI:138284"/>
        <dbReference type="ChEBI" id="CHEBI:173118"/>
        <dbReference type="EC" id="6.5.1.8"/>
    </reaction>
</comment>
<evidence type="ECO:0000256" key="9">
    <source>
        <dbReference type="ARBA" id="ARBA00045316"/>
    </source>
</evidence>
<dbReference type="PANTHER" id="PTHR11118:SF1">
    <property type="entry name" value="RNA-SPLICING LIGASE RTCB HOMOLOG"/>
    <property type="match status" value="1"/>
</dbReference>
<keyword evidence="4 14" id="KW-0479">Metal-binding</keyword>
<evidence type="ECO:0000256" key="1">
    <source>
        <dbReference type="ARBA" id="ARBA00008071"/>
    </source>
</evidence>
<keyword evidence="6 13" id="KW-0342">GTP-binding</keyword>
<comment type="similarity">
    <text evidence="1 15">Belongs to the RtcB family.</text>
</comment>
<dbReference type="Proteomes" id="UP001149411">
    <property type="component" value="Unassembled WGS sequence"/>
</dbReference>
<dbReference type="GO" id="GO:0006388">
    <property type="term" value="P:tRNA splicing, via endonucleolytic cleavage and ligation"/>
    <property type="evidence" value="ECO:0007669"/>
    <property type="project" value="UniProtKB-ARBA"/>
</dbReference>
<feature type="binding site" evidence="13">
    <location>
        <begin position="323"/>
        <end position="324"/>
    </location>
    <ligand>
        <name>GMP</name>
        <dbReference type="ChEBI" id="CHEBI:58115"/>
    </ligand>
</feature>
<dbReference type="RefSeq" id="WP_266088521.1">
    <property type="nucleotide sequence ID" value="NZ_RKLV01000013.1"/>
</dbReference>
<evidence type="ECO:0000256" key="7">
    <source>
        <dbReference type="ARBA" id="ARBA00023211"/>
    </source>
</evidence>
<dbReference type="AlphaFoldDB" id="A0A9Q4C699"/>
<dbReference type="GO" id="GO:0170057">
    <property type="term" value="F:RNA ligase (GTP) activity"/>
    <property type="evidence" value="ECO:0007669"/>
    <property type="project" value="UniProtKB-EC"/>
</dbReference>
<comment type="catalytic activity">
    <reaction evidence="11">
        <text>a 3'-end 2',3'-cyclophospho-ribonucleotide-RNA + a 5'-end dephospho-ribonucleoside-RNA + GTP + H2O = a ribonucleotidyl-ribonucleotide-RNA + GMP + diphosphate + H(+)</text>
        <dbReference type="Rhea" id="RHEA:68080"/>
        <dbReference type="Rhea" id="RHEA-COMP:10464"/>
        <dbReference type="Rhea" id="RHEA-COMP:13936"/>
        <dbReference type="Rhea" id="RHEA-COMP:17355"/>
        <dbReference type="ChEBI" id="CHEBI:15377"/>
        <dbReference type="ChEBI" id="CHEBI:15378"/>
        <dbReference type="ChEBI" id="CHEBI:33019"/>
        <dbReference type="ChEBI" id="CHEBI:37565"/>
        <dbReference type="ChEBI" id="CHEBI:58115"/>
        <dbReference type="ChEBI" id="CHEBI:83064"/>
        <dbReference type="ChEBI" id="CHEBI:138284"/>
        <dbReference type="ChEBI" id="CHEBI:173118"/>
        <dbReference type="EC" id="6.5.1.8"/>
    </reaction>
</comment>
<comment type="caution">
    <text evidence="16">The sequence shown here is derived from an EMBL/GenBank/DDBJ whole genome shotgun (WGS) entry which is preliminary data.</text>
</comment>
<keyword evidence="3 15" id="KW-0436">Ligase</keyword>
<comment type="subunit">
    <text evidence="2 15">Monomer.</text>
</comment>
<evidence type="ECO:0000256" key="15">
    <source>
        <dbReference type="RuleBase" id="RU371113"/>
    </source>
</evidence>
<feature type="binding site" evidence="13">
    <location>
        <begin position="201"/>
        <end position="205"/>
    </location>
    <ligand>
        <name>GMP</name>
        <dbReference type="ChEBI" id="CHEBI:58115"/>
    </ligand>
</feature>
<evidence type="ECO:0000256" key="12">
    <source>
        <dbReference type="PIRSR" id="PIRSR601233-1"/>
    </source>
</evidence>
<evidence type="ECO:0000256" key="13">
    <source>
        <dbReference type="PIRSR" id="PIRSR601233-2"/>
    </source>
</evidence>
<dbReference type="InterPro" id="IPR001233">
    <property type="entry name" value="RtcB"/>
</dbReference>
<dbReference type="PROSITE" id="PS01288">
    <property type="entry name" value="UPF0027"/>
    <property type="match status" value="1"/>
</dbReference>
<evidence type="ECO:0000256" key="5">
    <source>
        <dbReference type="ARBA" id="ARBA00022741"/>
    </source>
</evidence>
<feature type="binding site" evidence="13">
    <location>
        <begin position="398"/>
        <end position="401"/>
    </location>
    <ligand>
        <name>GMP</name>
        <dbReference type="ChEBI" id="CHEBI:58115"/>
    </ligand>
</feature>
<dbReference type="GO" id="GO:0003972">
    <property type="term" value="F:RNA ligase (ATP) activity"/>
    <property type="evidence" value="ECO:0007669"/>
    <property type="project" value="TreeGrafter"/>
</dbReference>
<name>A0A9Q4C699_9EURY</name>
<feature type="active site" description="GMP-histidine intermediate" evidence="12">
    <location>
        <position position="398"/>
    </location>
</feature>
<keyword evidence="5 13" id="KW-0547">Nucleotide-binding</keyword>
<dbReference type="Pfam" id="PF01139">
    <property type="entry name" value="RtcB"/>
    <property type="match status" value="1"/>
</dbReference>
<feature type="binding site" evidence="14">
    <location>
        <position position="323"/>
    </location>
    <ligand>
        <name>Mn(2+)</name>
        <dbReference type="ChEBI" id="CHEBI:29035"/>
        <label>2</label>
    </ligand>
</feature>
<dbReference type="InterPro" id="IPR036025">
    <property type="entry name" value="RtcB-like_sf"/>
</dbReference>
<feature type="binding site" evidence="14">
    <location>
        <position position="202"/>
    </location>
    <ligand>
        <name>Mn(2+)</name>
        <dbReference type="ChEBI" id="CHEBI:29035"/>
        <label>1</label>
    </ligand>
</feature>
<evidence type="ECO:0000256" key="6">
    <source>
        <dbReference type="ARBA" id="ARBA00023134"/>
    </source>
</evidence>
<sequence length="475" mass="52062">MTDFDLRRVDENIYEIPQDGEMNAPARVYASEDLLDEIRQDKTLEQVRNVATMPGIVNHSIVLPDGHQGYGFPIGGVAAFDAEDGIISPGGIGYDINCGVRLLQTSLDYDDIRGKEETLVNALYGAVPCGLGKGGYLEIDKDDLRGILEGGIEWMVENGHARDEDLRRCEENGRLPGDPSKVPSEALDRGVNQVGSLGSGNHFLEVQRVADVFDKDASEAYGLHENGVVVMIHSGSRGLGHQTCTEYLRRFEKTYPDRTDELVDRELVHAPIADEIAQDYRDAMYASANFAWANRQAMTQAVRHTLDRVFGGVETSLVYDVCHNIAKKETHTVDGEERELLVHRKGATRAFPAGRDEVPDVYANIGQPVLIPGSMGAGSYVLKGGERSLERSFGSTAHGAGRLMSRTQAKQDFWGGDVQDELRDEDVYVKAESGATIAEEAPGVYKDIDEVIRVSDELGIGEKVARTRPIANIKG</sequence>
<proteinExistence type="inferred from homology"/>
<comment type="cofactor">
    <cofactor evidence="14 15">
        <name>Mn(2+)</name>
        <dbReference type="ChEBI" id="CHEBI:29035"/>
    </cofactor>
    <text evidence="14 15">Binds 2 manganese ions per subunit.</text>
</comment>
<gene>
    <name evidence="15" type="primary">rtcB</name>
    <name evidence="16" type="ORF">EGH25_10970</name>
</gene>
<evidence type="ECO:0000256" key="4">
    <source>
        <dbReference type="ARBA" id="ARBA00022723"/>
    </source>
</evidence>
<dbReference type="GO" id="GO:0046872">
    <property type="term" value="F:metal ion binding"/>
    <property type="evidence" value="ECO:0007669"/>
    <property type="project" value="UniProtKB-UniRule"/>
</dbReference>
<organism evidence="16 17">
    <name type="scientific">Halorutilus salinus</name>
    <dbReference type="NCBI Taxonomy" id="2487751"/>
    <lineage>
        <taxon>Archaea</taxon>
        <taxon>Methanobacteriati</taxon>
        <taxon>Methanobacteriota</taxon>
        <taxon>Stenosarchaea group</taxon>
        <taxon>Halobacteria</taxon>
        <taxon>Halorutilales</taxon>
        <taxon>Halorutilaceae</taxon>
        <taxon>Halorutilus</taxon>
    </lineage>
</organism>
<dbReference type="SUPFAM" id="SSF103365">
    <property type="entry name" value="Hypothetical protein PH1602"/>
    <property type="match status" value="1"/>
</dbReference>
<dbReference type="FunFam" id="3.90.1860.10:FF:000001">
    <property type="entry name" value="tRNA-splicing ligase RtcB homolog"/>
    <property type="match status" value="1"/>
</dbReference>
<evidence type="ECO:0000256" key="14">
    <source>
        <dbReference type="PIRSR" id="PIRSR601233-3"/>
    </source>
</evidence>
<feature type="binding site" evidence="13">
    <location>
        <begin position="372"/>
        <end position="375"/>
    </location>
    <ligand>
        <name>GMP</name>
        <dbReference type="ChEBI" id="CHEBI:58115"/>
    </ligand>
</feature>
<keyword evidence="7 14" id="KW-0464">Manganese</keyword>
<evidence type="ECO:0000256" key="2">
    <source>
        <dbReference type="ARBA" id="ARBA00011245"/>
    </source>
</evidence>
<evidence type="ECO:0000256" key="11">
    <source>
        <dbReference type="ARBA" id="ARBA00049514"/>
    </source>
</evidence>